<name>A0A9W7DEQ1_9STRA</name>
<protein>
    <submittedName>
        <fullName evidence="2">Unnamed protein product</fullName>
    </submittedName>
</protein>
<dbReference type="OrthoDB" id="123609at2759"/>
<dbReference type="Proteomes" id="UP001165121">
    <property type="component" value="Unassembled WGS sequence"/>
</dbReference>
<evidence type="ECO:0000256" key="1">
    <source>
        <dbReference type="SAM" id="MobiDB-lite"/>
    </source>
</evidence>
<sequence>MQAEPDRARTGSDDGVESTAAALARGDGNPGVATAANTEGDEASELLTLLHGVVGRLDKLEETQIKLKQCLEPPKKDVNPLMDTILSASALGRGSRMHIEFLWHAAHVDPSQTISSPVVLRATPCGRRAPRARLRHEEAANDLTPEHAAQAGQGARGAGASTWSARSSATSRPYAVPVYQDWAFRYPDARQKKLMYVGLDSGFLNWGKNFERQVALGQSAYGFLWSEDVNVDLLGHYLSGTTERYYNKQMGTWWNQLPTLQYGMEWVLDTFKTNIKPAQAMKLFTHHAIMARTLYVPRDHLRGHGEQRRLLGAEHHRSHAEELAHFAQSWETESTKQKSLGRETDNAVRESSNQRKETRGCYEWGREGHLRAACPDLKQRRQLTLAVGEKSGKYDGIWIQDSGFSHHLKNDDSFLENVEDCNDECVQPNDEPLNITKRGNVMLRGTACGEEQMVELARILRAMDVVHNLISNGDVGRVTFDNEMRRNVLVVRAAVGPRHELPSDVVMAALSQELADSVEVSGDVQNDTLLDFHKRLAHLIYDSETGSRSPL</sequence>
<feature type="compositionally biased region" description="Basic and acidic residues" evidence="1">
    <location>
        <begin position="1"/>
        <end position="12"/>
    </location>
</feature>
<dbReference type="AlphaFoldDB" id="A0A9W7DEQ1"/>
<keyword evidence="3" id="KW-1185">Reference proteome</keyword>
<reference evidence="2" key="1">
    <citation type="submission" date="2023-04" db="EMBL/GenBank/DDBJ databases">
        <title>Phytophthora fragariaefolia NBRC 109709.</title>
        <authorList>
            <person name="Ichikawa N."/>
            <person name="Sato H."/>
            <person name="Tonouchi N."/>
        </authorList>
    </citation>
    <scope>NUCLEOTIDE SEQUENCE</scope>
    <source>
        <strain evidence="2">NBRC 109709</strain>
    </source>
</reference>
<comment type="caution">
    <text evidence="2">The sequence shown here is derived from an EMBL/GenBank/DDBJ whole genome shotgun (WGS) entry which is preliminary data.</text>
</comment>
<feature type="region of interest" description="Disordered" evidence="1">
    <location>
        <begin position="331"/>
        <end position="354"/>
    </location>
</feature>
<evidence type="ECO:0000313" key="2">
    <source>
        <dbReference type="EMBL" id="GMG15109.1"/>
    </source>
</evidence>
<feature type="region of interest" description="Disordered" evidence="1">
    <location>
        <begin position="1"/>
        <end position="36"/>
    </location>
</feature>
<organism evidence="2 3">
    <name type="scientific">Phytophthora fragariaefolia</name>
    <dbReference type="NCBI Taxonomy" id="1490495"/>
    <lineage>
        <taxon>Eukaryota</taxon>
        <taxon>Sar</taxon>
        <taxon>Stramenopiles</taxon>
        <taxon>Oomycota</taxon>
        <taxon>Peronosporomycetes</taxon>
        <taxon>Peronosporales</taxon>
        <taxon>Peronosporaceae</taxon>
        <taxon>Phytophthora</taxon>
    </lineage>
</organism>
<feature type="compositionally biased region" description="Low complexity" evidence="1">
    <location>
        <begin position="148"/>
        <end position="164"/>
    </location>
</feature>
<proteinExistence type="predicted"/>
<dbReference type="EMBL" id="BSXT01018866">
    <property type="protein sequence ID" value="GMG15109.1"/>
    <property type="molecule type" value="Genomic_DNA"/>
</dbReference>
<gene>
    <name evidence="2" type="ORF">Pfra01_002934000</name>
</gene>
<accession>A0A9W7DEQ1</accession>
<evidence type="ECO:0000313" key="3">
    <source>
        <dbReference type="Proteomes" id="UP001165121"/>
    </source>
</evidence>
<feature type="compositionally biased region" description="Basic and acidic residues" evidence="1">
    <location>
        <begin position="333"/>
        <end position="354"/>
    </location>
</feature>
<feature type="region of interest" description="Disordered" evidence="1">
    <location>
        <begin position="138"/>
        <end position="164"/>
    </location>
</feature>